<reference evidence="3" key="2">
    <citation type="submission" date="2023-07" db="EMBL/GenBank/DDBJ databases">
        <authorList>
            <person name="Jung D.-H."/>
        </authorList>
    </citation>
    <scope>NUCLEOTIDE SEQUENCE [LARGE SCALE GENOMIC DNA]</scope>
    <source>
        <strain evidence="3">JA-25</strain>
    </source>
</reference>
<comment type="caution">
    <text evidence="2">The sequence shown here is derived from an EMBL/GenBank/DDBJ whole genome shotgun (WGS) entry which is preliminary data.</text>
</comment>
<name>A0ABX0QC21_9BACT</name>
<accession>A0ABX0QC21</accession>
<proteinExistence type="predicted"/>
<reference evidence="3" key="1">
    <citation type="submission" date="2019-09" db="EMBL/GenBank/DDBJ databases">
        <authorList>
            <person name="Jung D.-H."/>
        </authorList>
    </citation>
    <scope>NUCLEOTIDE SEQUENCE [LARGE SCALE GENOMIC DNA]</scope>
    <source>
        <strain evidence="3">JA-25</strain>
    </source>
</reference>
<evidence type="ECO:0000313" key="3">
    <source>
        <dbReference type="Proteomes" id="UP000606008"/>
    </source>
</evidence>
<feature type="compositionally biased region" description="Polar residues" evidence="1">
    <location>
        <begin position="30"/>
        <end position="43"/>
    </location>
</feature>
<dbReference type="RefSeq" id="WP_085412197.1">
    <property type="nucleotide sequence ID" value="NZ_WAEL01000002.1"/>
</dbReference>
<organism evidence="2 3">
    <name type="scientific">Fibrivirga algicola</name>
    <dbReference type="NCBI Taxonomy" id="2950420"/>
    <lineage>
        <taxon>Bacteria</taxon>
        <taxon>Pseudomonadati</taxon>
        <taxon>Bacteroidota</taxon>
        <taxon>Cytophagia</taxon>
        <taxon>Cytophagales</taxon>
        <taxon>Spirosomataceae</taxon>
        <taxon>Fibrivirga</taxon>
    </lineage>
</organism>
<sequence length="71" mass="7905">MNTIILLLSLTFAVDSFSQQQPAPAVRPTRPQNRTMSAPSDTSGVRKRGRKLNPDSLRRGGATRIDSVRRR</sequence>
<evidence type="ECO:0000313" key="2">
    <source>
        <dbReference type="EMBL" id="NID09926.1"/>
    </source>
</evidence>
<feature type="region of interest" description="Disordered" evidence="1">
    <location>
        <begin position="18"/>
        <end position="71"/>
    </location>
</feature>
<evidence type="ECO:0000256" key="1">
    <source>
        <dbReference type="SAM" id="MobiDB-lite"/>
    </source>
</evidence>
<dbReference type="Proteomes" id="UP000606008">
    <property type="component" value="Unassembled WGS sequence"/>
</dbReference>
<dbReference type="EMBL" id="WAEL01000002">
    <property type="protein sequence ID" value="NID09926.1"/>
    <property type="molecule type" value="Genomic_DNA"/>
</dbReference>
<protein>
    <submittedName>
        <fullName evidence="2">Uncharacterized protein</fullName>
    </submittedName>
</protein>
<gene>
    <name evidence="2" type="ORF">F7231_07060</name>
</gene>
<keyword evidence="3" id="KW-1185">Reference proteome</keyword>